<name>A0A7W7F7F2_9SPHN</name>
<feature type="transmembrane region" description="Helical" evidence="1">
    <location>
        <begin position="9"/>
        <end position="29"/>
    </location>
</feature>
<gene>
    <name evidence="2" type="ORF">GGQ98_002240</name>
</gene>
<reference evidence="2 3" key="1">
    <citation type="submission" date="2020-08" db="EMBL/GenBank/DDBJ databases">
        <title>Genomic Encyclopedia of Type Strains, Phase IV (KMG-IV): sequencing the most valuable type-strain genomes for metagenomic binning, comparative biology and taxonomic classification.</title>
        <authorList>
            <person name="Goeker M."/>
        </authorList>
    </citation>
    <scope>NUCLEOTIDE SEQUENCE [LARGE SCALE GENOMIC DNA]</scope>
    <source>
        <strain evidence="2 3">DSM 17328</strain>
    </source>
</reference>
<feature type="transmembrane region" description="Helical" evidence="1">
    <location>
        <begin position="41"/>
        <end position="61"/>
    </location>
</feature>
<dbReference type="EMBL" id="JACHNZ010000024">
    <property type="protein sequence ID" value="MBB4632614.1"/>
    <property type="molecule type" value="Genomic_DNA"/>
</dbReference>
<protein>
    <submittedName>
        <fullName evidence="2">Uncharacterized protein</fullName>
    </submittedName>
</protein>
<keyword evidence="1" id="KW-1133">Transmembrane helix</keyword>
<keyword evidence="1" id="KW-0812">Transmembrane</keyword>
<evidence type="ECO:0000313" key="3">
    <source>
        <dbReference type="Proteomes" id="UP000566324"/>
    </source>
</evidence>
<accession>A0A7W7F7F2</accession>
<proteinExistence type="predicted"/>
<evidence type="ECO:0000256" key="1">
    <source>
        <dbReference type="SAM" id="Phobius"/>
    </source>
</evidence>
<dbReference type="RefSeq" id="WP_184069467.1">
    <property type="nucleotide sequence ID" value="NZ_JACHNZ010000024.1"/>
</dbReference>
<evidence type="ECO:0000313" key="2">
    <source>
        <dbReference type="EMBL" id="MBB4632614.1"/>
    </source>
</evidence>
<organism evidence="2 3">
    <name type="scientific">Sphingosinicella soli</name>
    <dbReference type="NCBI Taxonomy" id="333708"/>
    <lineage>
        <taxon>Bacteria</taxon>
        <taxon>Pseudomonadati</taxon>
        <taxon>Pseudomonadota</taxon>
        <taxon>Alphaproteobacteria</taxon>
        <taxon>Sphingomonadales</taxon>
        <taxon>Sphingosinicellaceae</taxon>
        <taxon>Sphingosinicella</taxon>
    </lineage>
</organism>
<dbReference type="Proteomes" id="UP000566324">
    <property type="component" value="Unassembled WGS sequence"/>
</dbReference>
<dbReference type="AlphaFoldDB" id="A0A7W7F7F2"/>
<sequence>MNDPAKRRWLLLNAMRVGGIILMVVGLLIWRKGIGGYQDELVGKILFVFGLFEAMILPALLRRAWRSKDSV</sequence>
<comment type="caution">
    <text evidence="2">The sequence shown here is derived from an EMBL/GenBank/DDBJ whole genome shotgun (WGS) entry which is preliminary data.</text>
</comment>
<keyword evidence="3" id="KW-1185">Reference proteome</keyword>
<keyword evidence="1" id="KW-0472">Membrane</keyword>